<comment type="caution">
    <text evidence="1">The sequence shown here is derived from an EMBL/GenBank/DDBJ whole genome shotgun (WGS) entry which is preliminary data.</text>
</comment>
<keyword evidence="2" id="KW-1185">Reference proteome</keyword>
<gene>
    <name evidence="1" type="ORF">ISP14_15430</name>
</gene>
<sequence>MASGTQTSTPANGDADVAEEIFGDVEATATGLSELLHHLLGSGTHTLADAGLSRFCARRLSAIQSGAEAQALECLHGLQGMAHVLGVALGHPQADLPASVLTDVIWHFHGQLHAIERWRELATNAAGMLDNRRAASDIANRYAAWARSIGEWPDAGP</sequence>
<proteinExistence type="predicted"/>
<protein>
    <submittedName>
        <fullName evidence="1">Uncharacterized protein</fullName>
    </submittedName>
</protein>
<reference evidence="1 2" key="1">
    <citation type="submission" date="2020-10" db="EMBL/GenBank/DDBJ databases">
        <title>Phylogeny of dyella-like bacteria.</title>
        <authorList>
            <person name="Fu J."/>
        </authorList>
    </citation>
    <scope>NUCLEOTIDE SEQUENCE [LARGE SCALE GENOMIC DNA]</scope>
    <source>
        <strain evidence="1 2">DKC-1</strain>
    </source>
</reference>
<dbReference type="Proteomes" id="UP001620397">
    <property type="component" value="Unassembled WGS sequence"/>
</dbReference>
<name>A0ABW8KNF8_9GAMM</name>
<evidence type="ECO:0000313" key="2">
    <source>
        <dbReference type="Proteomes" id="UP001620397"/>
    </source>
</evidence>
<dbReference type="RefSeq" id="WP_404541487.1">
    <property type="nucleotide sequence ID" value="NZ_JADIKL010000009.1"/>
</dbReference>
<dbReference type="EMBL" id="JADIKL010000009">
    <property type="protein sequence ID" value="MFK2932174.1"/>
    <property type="molecule type" value="Genomic_DNA"/>
</dbReference>
<accession>A0ABW8KNF8</accession>
<evidence type="ECO:0000313" key="1">
    <source>
        <dbReference type="EMBL" id="MFK2932174.1"/>
    </source>
</evidence>
<organism evidence="1 2">
    <name type="scientific">Dyella agri</name>
    <dbReference type="NCBI Taxonomy" id="1926869"/>
    <lineage>
        <taxon>Bacteria</taxon>
        <taxon>Pseudomonadati</taxon>
        <taxon>Pseudomonadota</taxon>
        <taxon>Gammaproteobacteria</taxon>
        <taxon>Lysobacterales</taxon>
        <taxon>Rhodanobacteraceae</taxon>
        <taxon>Dyella</taxon>
    </lineage>
</organism>